<dbReference type="InterPro" id="IPR013762">
    <property type="entry name" value="Integrase-like_cat_sf"/>
</dbReference>
<proteinExistence type="predicted"/>
<keyword evidence="1" id="KW-0233">DNA recombination</keyword>
<protein>
    <recommendedName>
        <fullName evidence="4">Tyr recombinase domain-containing protein</fullName>
    </recommendedName>
</protein>
<keyword evidence="3" id="KW-1185">Reference proteome</keyword>
<dbReference type="GO" id="GO:0003677">
    <property type="term" value="F:DNA binding"/>
    <property type="evidence" value="ECO:0007669"/>
    <property type="project" value="InterPro"/>
</dbReference>
<reference evidence="2" key="2">
    <citation type="submission" date="2020-11" db="EMBL/GenBank/DDBJ databases">
        <authorList>
            <person name="McCartney M.A."/>
            <person name="Auch B."/>
            <person name="Kono T."/>
            <person name="Mallez S."/>
            <person name="Becker A."/>
            <person name="Gohl D.M."/>
            <person name="Silverstein K.A.T."/>
            <person name="Koren S."/>
            <person name="Bechman K.B."/>
            <person name="Herman A."/>
            <person name="Abrahante J.E."/>
            <person name="Garbe J."/>
        </authorList>
    </citation>
    <scope>NUCLEOTIDE SEQUENCE</scope>
    <source>
        <strain evidence="2">Duluth1</strain>
        <tissue evidence="2">Whole animal</tissue>
    </source>
</reference>
<dbReference type="Gene3D" id="1.10.443.10">
    <property type="entry name" value="Intergrase catalytic core"/>
    <property type="match status" value="1"/>
</dbReference>
<evidence type="ECO:0000256" key="1">
    <source>
        <dbReference type="ARBA" id="ARBA00023172"/>
    </source>
</evidence>
<gene>
    <name evidence="2" type="ORF">DPMN_144130</name>
</gene>
<dbReference type="InterPro" id="IPR011010">
    <property type="entry name" value="DNA_brk_join_enz"/>
</dbReference>
<dbReference type="Proteomes" id="UP000828390">
    <property type="component" value="Unassembled WGS sequence"/>
</dbReference>
<evidence type="ECO:0008006" key="4">
    <source>
        <dbReference type="Google" id="ProtNLM"/>
    </source>
</evidence>
<sequence length="107" mass="11839">MKNISTSAKLSQCYTGHCLRATAIQAMNDASYEARHIMFISGHRNEASICSYNRGCNITQKKSMSNTLSALTEPTCTSEKQLVKCHHICERANRETKIADTGLAKRG</sequence>
<evidence type="ECO:0000313" key="2">
    <source>
        <dbReference type="EMBL" id="KAH3815602.1"/>
    </source>
</evidence>
<dbReference type="SUPFAM" id="SSF56349">
    <property type="entry name" value="DNA breaking-rejoining enzymes"/>
    <property type="match status" value="1"/>
</dbReference>
<dbReference type="GO" id="GO:0015074">
    <property type="term" value="P:DNA integration"/>
    <property type="evidence" value="ECO:0007669"/>
    <property type="project" value="InterPro"/>
</dbReference>
<dbReference type="GO" id="GO:0006310">
    <property type="term" value="P:DNA recombination"/>
    <property type="evidence" value="ECO:0007669"/>
    <property type="project" value="UniProtKB-KW"/>
</dbReference>
<dbReference type="AlphaFoldDB" id="A0A9D4JPX8"/>
<accession>A0A9D4JPX8</accession>
<reference evidence="2" key="1">
    <citation type="journal article" date="2019" name="bioRxiv">
        <title>The Genome of the Zebra Mussel, Dreissena polymorpha: A Resource for Invasive Species Research.</title>
        <authorList>
            <person name="McCartney M.A."/>
            <person name="Auch B."/>
            <person name="Kono T."/>
            <person name="Mallez S."/>
            <person name="Zhang Y."/>
            <person name="Obille A."/>
            <person name="Becker A."/>
            <person name="Abrahante J.E."/>
            <person name="Garbe J."/>
            <person name="Badalamenti J.P."/>
            <person name="Herman A."/>
            <person name="Mangelson H."/>
            <person name="Liachko I."/>
            <person name="Sullivan S."/>
            <person name="Sone E.D."/>
            <person name="Koren S."/>
            <person name="Silverstein K.A.T."/>
            <person name="Beckman K.B."/>
            <person name="Gohl D.M."/>
        </authorList>
    </citation>
    <scope>NUCLEOTIDE SEQUENCE</scope>
    <source>
        <strain evidence="2">Duluth1</strain>
        <tissue evidence="2">Whole animal</tissue>
    </source>
</reference>
<name>A0A9D4JPX8_DREPO</name>
<organism evidence="2 3">
    <name type="scientific">Dreissena polymorpha</name>
    <name type="common">Zebra mussel</name>
    <name type="synonym">Mytilus polymorpha</name>
    <dbReference type="NCBI Taxonomy" id="45954"/>
    <lineage>
        <taxon>Eukaryota</taxon>
        <taxon>Metazoa</taxon>
        <taxon>Spiralia</taxon>
        <taxon>Lophotrochozoa</taxon>
        <taxon>Mollusca</taxon>
        <taxon>Bivalvia</taxon>
        <taxon>Autobranchia</taxon>
        <taxon>Heteroconchia</taxon>
        <taxon>Euheterodonta</taxon>
        <taxon>Imparidentia</taxon>
        <taxon>Neoheterodontei</taxon>
        <taxon>Myida</taxon>
        <taxon>Dreissenoidea</taxon>
        <taxon>Dreissenidae</taxon>
        <taxon>Dreissena</taxon>
    </lineage>
</organism>
<evidence type="ECO:0000313" key="3">
    <source>
        <dbReference type="Proteomes" id="UP000828390"/>
    </source>
</evidence>
<comment type="caution">
    <text evidence="2">The sequence shown here is derived from an EMBL/GenBank/DDBJ whole genome shotgun (WGS) entry which is preliminary data.</text>
</comment>
<dbReference type="EMBL" id="JAIWYP010000006">
    <property type="protein sequence ID" value="KAH3815602.1"/>
    <property type="molecule type" value="Genomic_DNA"/>
</dbReference>